<dbReference type="InterPro" id="IPR001182">
    <property type="entry name" value="FtsW/RodA"/>
</dbReference>
<dbReference type="RefSeq" id="WP_249302926.1">
    <property type="nucleotide sequence ID" value="NZ_CP060634.1"/>
</dbReference>
<accession>A0A7G9G4G8</accession>
<feature type="transmembrane region" description="Helical" evidence="7">
    <location>
        <begin position="254"/>
        <end position="275"/>
    </location>
</feature>
<dbReference type="Proteomes" id="UP000515823">
    <property type="component" value="Chromosome"/>
</dbReference>
<dbReference type="Pfam" id="PF01098">
    <property type="entry name" value="FTSW_RODA_SPOVE"/>
    <property type="match status" value="1"/>
</dbReference>
<feature type="transmembrane region" description="Helical" evidence="7">
    <location>
        <begin position="120"/>
        <end position="140"/>
    </location>
</feature>
<evidence type="ECO:0000256" key="1">
    <source>
        <dbReference type="ARBA" id="ARBA00004141"/>
    </source>
</evidence>
<dbReference type="KEGG" id="qdo:H9Q78_00565"/>
<feature type="transmembrane region" description="Helical" evidence="7">
    <location>
        <begin position="152"/>
        <end position="171"/>
    </location>
</feature>
<feature type="transmembrane region" description="Helical" evidence="7">
    <location>
        <begin position="296"/>
        <end position="320"/>
    </location>
</feature>
<keyword evidence="5 7" id="KW-0472">Membrane</keyword>
<evidence type="ECO:0000256" key="4">
    <source>
        <dbReference type="ARBA" id="ARBA00022989"/>
    </source>
</evidence>
<feature type="transmembrane region" description="Helical" evidence="7">
    <location>
        <begin position="96"/>
        <end position="114"/>
    </location>
</feature>
<keyword evidence="9" id="KW-1185">Reference proteome</keyword>
<feature type="region of interest" description="Disordered" evidence="6">
    <location>
        <begin position="449"/>
        <end position="484"/>
    </location>
</feature>
<comment type="subcellular location">
    <subcellularLocation>
        <location evidence="1">Membrane</location>
        <topology evidence="1">Multi-pass membrane protein</topology>
    </subcellularLocation>
</comment>
<dbReference type="AlphaFoldDB" id="A0A7G9G4G8"/>
<sequence length="484" mass="54177">MTSLVIQATKYVMIVLIILYTLSTYHYLRMKTHKRRNRACVMQLFCMFMLHLTGYLAITLYTNQVSMVTFYLAQLVFFILYLMFFHIFYRKASRLLINNTCMLLAIGFIMLTRLNVDRAVRQFIITVAAAVVAMAVPVIVRKMRYLWRFGWIYAGIGIAALALVLVFSMTSYGAKLSFNIGGLFSLQPSEFVKISFVFFVASMFQTSISFKRVCVTTVVAAMHVLVLVASKDLGAALIYFAAYLLMLFVATKSYLYLLGGTIAGSGASVLAYKVFGHVRTRVQVWKDPWVDATGDGWQIIQSLFAIGSGGWLGAGLYQGMPETVPVVRSDFIFSAISEEFGAIFAIALILICLSCLLQFLWISTWMDGMFYKIIAFGLAAVYGVQVFLNIGGVIKFIPSTGITLPFVSYGGSSIMSTFIMFGIIQGLYILKQDEVDRIEQEEEQERRRQAVYAKRYGKGAEGSGKSGEGRRRNPSGRGKNQKSK</sequence>
<dbReference type="EMBL" id="CP060634">
    <property type="protein sequence ID" value="QNM05700.1"/>
    <property type="molecule type" value="Genomic_DNA"/>
</dbReference>
<feature type="transmembrane region" description="Helical" evidence="7">
    <location>
        <begin position="12"/>
        <end position="28"/>
    </location>
</feature>
<keyword evidence="4 7" id="KW-1133">Transmembrane helix</keyword>
<dbReference type="GO" id="GO:0015648">
    <property type="term" value="F:lipid-linked peptidoglycan transporter activity"/>
    <property type="evidence" value="ECO:0007669"/>
    <property type="project" value="TreeGrafter"/>
</dbReference>
<name>A0A7G9G4G8_9FIRM</name>
<protein>
    <submittedName>
        <fullName evidence="8">FtsW/RodA/SpoVE family cell cycle protein</fullName>
    </submittedName>
</protein>
<feature type="transmembrane region" description="Helical" evidence="7">
    <location>
        <begin position="191"/>
        <end position="210"/>
    </location>
</feature>
<reference evidence="8 9" key="1">
    <citation type="submission" date="2020-08" db="EMBL/GenBank/DDBJ databases">
        <authorList>
            <person name="Liu C."/>
            <person name="Sun Q."/>
        </authorList>
    </citation>
    <scope>NUCLEOTIDE SEQUENCE [LARGE SCALE GENOMIC DNA]</scope>
    <source>
        <strain evidence="8 9">NSJ-38</strain>
    </source>
</reference>
<dbReference type="PANTHER" id="PTHR30474:SF3">
    <property type="entry name" value="PEPTIDOGLYCAN GLYCOSYLTRANSFERASE RODA"/>
    <property type="match status" value="1"/>
</dbReference>
<gene>
    <name evidence="8" type="ORF">H9Q78_00565</name>
</gene>
<keyword evidence="3" id="KW-0133">Cell shape</keyword>
<dbReference type="GO" id="GO:0005886">
    <property type="term" value="C:plasma membrane"/>
    <property type="evidence" value="ECO:0007669"/>
    <property type="project" value="TreeGrafter"/>
</dbReference>
<dbReference type="GO" id="GO:0051301">
    <property type="term" value="P:cell division"/>
    <property type="evidence" value="ECO:0007669"/>
    <property type="project" value="InterPro"/>
</dbReference>
<feature type="transmembrane region" description="Helical" evidence="7">
    <location>
        <begin position="373"/>
        <end position="394"/>
    </location>
</feature>
<evidence type="ECO:0000256" key="2">
    <source>
        <dbReference type="ARBA" id="ARBA00022692"/>
    </source>
</evidence>
<feature type="transmembrane region" description="Helical" evidence="7">
    <location>
        <begin position="40"/>
        <end position="62"/>
    </location>
</feature>
<dbReference type="GO" id="GO:0032153">
    <property type="term" value="C:cell division site"/>
    <property type="evidence" value="ECO:0007669"/>
    <property type="project" value="TreeGrafter"/>
</dbReference>
<dbReference type="GO" id="GO:0008360">
    <property type="term" value="P:regulation of cell shape"/>
    <property type="evidence" value="ECO:0007669"/>
    <property type="project" value="UniProtKB-KW"/>
</dbReference>
<feature type="transmembrane region" description="Helical" evidence="7">
    <location>
        <begin position="68"/>
        <end position="89"/>
    </location>
</feature>
<evidence type="ECO:0000256" key="5">
    <source>
        <dbReference type="ARBA" id="ARBA00023136"/>
    </source>
</evidence>
<evidence type="ECO:0000256" key="6">
    <source>
        <dbReference type="SAM" id="MobiDB-lite"/>
    </source>
</evidence>
<keyword evidence="2 7" id="KW-0812">Transmembrane</keyword>
<organism evidence="8 9">
    <name type="scientific">Qiania dongpingensis</name>
    <dbReference type="NCBI Taxonomy" id="2763669"/>
    <lineage>
        <taxon>Bacteria</taxon>
        <taxon>Bacillati</taxon>
        <taxon>Bacillota</taxon>
        <taxon>Clostridia</taxon>
        <taxon>Lachnospirales</taxon>
        <taxon>Lachnospiraceae</taxon>
        <taxon>Qiania</taxon>
    </lineage>
</organism>
<evidence type="ECO:0000313" key="8">
    <source>
        <dbReference type="EMBL" id="QNM05700.1"/>
    </source>
</evidence>
<dbReference type="PANTHER" id="PTHR30474">
    <property type="entry name" value="CELL CYCLE PROTEIN"/>
    <property type="match status" value="1"/>
</dbReference>
<feature type="transmembrane region" description="Helical" evidence="7">
    <location>
        <begin position="340"/>
        <end position="361"/>
    </location>
</feature>
<evidence type="ECO:0000256" key="7">
    <source>
        <dbReference type="SAM" id="Phobius"/>
    </source>
</evidence>
<feature type="transmembrane region" description="Helical" evidence="7">
    <location>
        <begin position="222"/>
        <end position="248"/>
    </location>
</feature>
<evidence type="ECO:0000256" key="3">
    <source>
        <dbReference type="ARBA" id="ARBA00022960"/>
    </source>
</evidence>
<proteinExistence type="predicted"/>
<feature type="transmembrane region" description="Helical" evidence="7">
    <location>
        <begin position="406"/>
        <end position="430"/>
    </location>
</feature>
<evidence type="ECO:0000313" key="9">
    <source>
        <dbReference type="Proteomes" id="UP000515823"/>
    </source>
</evidence>